<gene>
    <name evidence="4" type="ORF">KQX54_010269</name>
</gene>
<dbReference type="InterPro" id="IPR001878">
    <property type="entry name" value="Znf_CCHC"/>
</dbReference>
<evidence type="ECO:0000256" key="2">
    <source>
        <dbReference type="SAM" id="MobiDB-lite"/>
    </source>
</evidence>
<name>A0AAV7IGP9_COTGL</name>
<evidence type="ECO:0000313" key="4">
    <source>
        <dbReference type="EMBL" id="KAH0552454.1"/>
    </source>
</evidence>
<feature type="domain" description="CCHC-type" evidence="3">
    <location>
        <begin position="258"/>
        <end position="272"/>
    </location>
</feature>
<dbReference type="EMBL" id="JAHXZJ010001492">
    <property type="protein sequence ID" value="KAH0552454.1"/>
    <property type="molecule type" value="Genomic_DNA"/>
</dbReference>
<keyword evidence="5" id="KW-1185">Reference proteome</keyword>
<evidence type="ECO:0000313" key="5">
    <source>
        <dbReference type="Proteomes" id="UP000826195"/>
    </source>
</evidence>
<keyword evidence="1" id="KW-0863">Zinc-finger</keyword>
<keyword evidence="1" id="KW-0862">Zinc</keyword>
<dbReference type="SUPFAM" id="SSF57756">
    <property type="entry name" value="Retrovirus zinc finger-like domains"/>
    <property type="match status" value="1"/>
</dbReference>
<feature type="region of interest" description="Disordered" evidence="2">
    <location>
        <begin position="272"/>
        <end position="301"/>
    </location>
</feature>
<evidence type="ECO:0000256" key="1">
    <source>
        <dbReference type="PROSITE-ProRule" id="PRU00047"/>
    </source>
</evidence>
<organism evidence="4 5">
    <name type="scientific">Cotesia glomerata</name>
    <name type="common">Lepidopteran parasitic wasp</name>
    <name type="synonym">Apanteles glomeratus</name>
    <dbReference type="NCBI Taxonomy" id="32391"/>
    <lineage>
        <taxon>Eukaryota</taxon>
        <taxon>Metazoa</taxon>
        <taxon>Ecdysozoa</taxon>
        <taxon>Arthropoda</taxon>
        <taxon>Hexapoda</taxon>
        <taxon>Insecta</taxon>
        <taxon>Pterygota</taxon>
        <taxon>Neoptera</taxon>
        <taxon>Endopterygota</taxon>
        <taxon>Hymenoptera</taxon>
        <taxon>Apocrita</taxon>
        <taxon>Ichneumonoidea</taxon>
        <taxon>Braconidae</taxon>
        <taxon>Microgastrinae</taxon>
        <taxon>Cotesia</taxon>
    </lineage>
</organism>
<accession>A0AAV7IGP9</accession>
<evidence type="ECO:0000259" key="3">
    <source>
        <dbReference type="PROSITE" id="PS50158"/>
    </source>
</evidence>
<reference evidence="4 5" key="1">
    <citation type="journal article" date="2021" name="J. Hered.">
        <title>A chromosome-level genome assembly of the parasitoid wasp, Cotesia glomerata (Hymenoptera: Braconidae).</title>
        <authorList>
            <person name="Pinto B.J."/>
            <person name="Weis J.J."/>
            <person name="Gamble T."/>
            <person name="Ode P.J."/>
            <person name="Paul R."/>
            <person name="Zaspel J.M."/>
        </authorList>
    </citation>
    <scope>NUCLEOTIDE SEQUENCE [LARGE SCALE GENOMIC DNA]</scope>
    <source>
        <strain evidence="4">CgM1</strain>
    </source>
</reference>
<feature type="compositionally biased region" description="Basic and acidic residues" evidence="2">
    <location>
        <begin position="272"/>
        <end position="281"/>
    </location>
</feature>
<dbReference type="InterPro" id="IPR036875">
    <property type="entry name" value="Znf_CCHC_sf"/>
</dbReference>
<protein>
    <recommendedName>
        <fullName evidence="3">CCHC-type domain-containing protein</fullName>
    </recommendedName>
</protein>
<dbReference type="AlphaFoldDB" id="A0AAV7IGP9"/>
<dbReference type="PROSITE" id="PS50158">
    <property type="entry name" value="ZF_CCHC"/>
    <property type="match status" value="1"/>
</dbReference>
<dbReference type="GO" id="GO:0008270">
    <property type="term" value="F:zinc ion binding"/>
    <property type="evidence" value="ECO:0007669"/>
    <property type="project" value="UniProtKB-KW"/>
</dbReference>
<sequence>MAENQELVSYVVDRPYVRPLNHWSVATVDQTASKIKETPDESDNDACQISLKLASDIIPQFDGKSIPVWEFTKICRDVWKAVKSNERQFLIRIIEQKIVKEAKSYARRRRNTYDINELLESLEKAFTPRDTLDALQTHDILDAIGRECGADIIYGIKRRALENACNCYITGLSSKIELQVCQKNPAMLQAAIDLAIDEVEYYKNRSRVYRDDIRRDRRERGRDRRLDVRRTRDAPETVRVNKVEATRTADDDKSSLYCHNCRRTGHKTRDCRYNGRQESSHPFKKRQGYYDQNYSNKRRRDDRYNYQAQPQNNPDNLNSRNAPQTSALRGIAVKALPHTTELITFSTQNKQPNSQSSS</sequence>
<dbReference type="GO" id="GO:0003676">
    <property type="term" value="F:nucleic acid binding"/>
    <property type="evidence" value="ECO:0007669"/>
    <property type="project" value="InterPro"/>
</dbReference>
<comment type="caution">
    <text evidence="4">The sequence shown here is derived from an EMBL/GenBank/DDBJ whole genome shotgun (WGS) entry which is preliminary data.</text>
</comment>
<keyword evidence="1" id="KW-0479">Metal-binding</keyword>
<proteinExistence type="predicted"/>
<dbReference type="Proteomes" id="UP000826195">
    <property type="component" value="Unassembled WGS sequence"/>
</dbReference>